<dbReference type="SUPFAM" id="SSF51556">
    <property type="entry name" value="Metallo-dependent hydrolases"/>
    <property type="match status" value="1"/>
</dbReference>
<dbReference type="Pfam" id="PF01244">
    <property type="entry name" value="Peptidase_M19"/>
    <property type="match status" value="1"/>
</dbReference>
<dbReference type="InterPro" id="IPR008257">
    <property type="entry name" value="Pept_M19"/>
</dbReference>
<reference evidence="2 3" key="1">
    <citation type="journal article" date="2022" name="Gigascience">
        <title>A chromosome-level genome assembly and annotation of the desert horned lizard, Phrynosoma platyrhinos, provides insight into chromosomal rearrangements among reptiles.</title>
        <authorList>
            <person name="Koochekian N."/>
            <person name="Ascanio A."/>
            <person name="Farleigh K."/>
            <person name="Card D.C."/>
            <person name="Schield D.R."/>
            <person name="Castoe T.A."/>
            <person name="Jezkova T."/>
        </authorList>
    </citation>
    <scope>NUCLEOTIDE SEQUENCE [LARGE SCALE GENOMIC DNA]</scope>
    <source>
        <strain evidence="2">NK-2021</strain>
    </source>
</reference>
<comment type="caution">
    <text evidence="2">The sequence shown here is derived from an EMBL/GenBank/DDBJ whole genome shotgun (WGS) entry which is preliminary data.</text>
</comment>
<comment type="cofactor">
    <cofactor evidence="1">
        <name>Zn(2+)</name>
        <dbReference type="ChEBI" id="CHEBI:29105"/>
    </cofactor>
</comment>
<dbReference type="EC" id="3.4.13.19" evidence="1"/>
<keyword evidence="1" id="KW-0482">Metalloprotease</keyword>
<dbReference type="PANTHER" id="PTHR10443:SF9">
    <property type="entry name" value="DIPEPTIDASE 2"/>
    <property type="match status" value="1"/>
</dbReference>
<keyword evidence="1" id="KW-0862">Zinc</keyword>
<evidence type="ECO:0000256" key="1">
    <source>
        <dbReference type="RuleBase" id="RU341113"/>
    </source>
</evidence>
<keyword evidence="1" id="KW-0479">Metal-binding</keyword>
<keyword evidence="1" id="KW-0224">Dipeptidase</keyword>
<keyword evidence="1" id="KW-0449">Lipoprotein</keyword>
<comment type="similarity">
    <text evidence="1">Belongs to the metallo-dependent hydrolases superfamily. Peptidase M19 family.</text>
</comment>
<dbReference type="EMBL" id="JAIPUX010003776">
    <property type="protein sequence ID" value="KAH0619510.1"/>
    <property type="molecule type" value="Genomic_DNA"/>
</dbReference>
<keyword evidence="3" id="KW-1185">Reference proteome</keyword>
<dbReference type="Gene3D" id="3.20.20.140">
    <property type="entry name" value="Metal-dependent hydrolases"/>
    <property type="match status" value="1"/>
</dbReference>
<comment type="subunit">
    <text evidence="1">Homodimer; disulfide-linked.</text>
</comment>
<dbReference type="PROSITE" id="PS51365">
    <property type="entry name" value="RENAL_DIPEPTIDASE_2"/>
    <property type="match status" value="1"/>
</dbReference>
<protein>
    <recommendedName>
        <fullName evidence="1">Dipeptidase</fullName>
        <ecNumber evidence="1">3.4.13.19</ecNumber>
    </recommendedName>
</protein>
<comment type="catalytic activity">
    <reaction evidence="1">
        <text>an L-aminoacyl-L-amino acid + H2O = 2 an L-alpha-amino acid</text>
        <dbReference type="Rhea" id="RHEA:48940"/>
        <dbReference type="ChEBI" id="CHEBI:15377"/>
        <dbReference type="ChEBI" id="CHEBI:59869"/>
        <dbReference type="ChEBI" id="CHEBI:77460"/>
        <dbReference type="EC" id="3.4.13.19"/>
    </reaction>
</comment>
<evidence type="ECO:0000313" key="3">
    <source>
        <dbReference type="Proteomes" id="UP000826234"/>
    </source>
</evidence>
<organism evidence="2 3">
    <name type="scientific">Phrynosoma platyrhinos</name>
    <name type="common">Desert horned lizard</name>
    <dbReference type="NCBI Taxonomy" id="52577"/>
    <lineage>
        <taxon>Eukaryota</taxon>
        <taxon>Metazoa</taxon>
        <taxon>Chordata</taxon>
        <taxon>Craniata</taxon>
        <taxon>Vertebrata</taxon>
        <taxon>Euteleostomi</taxon>
        <taxon>Lepidosauria</taxon>
        <taxon>Squamata</taxon>
        <taxon>Bifurcata</taxon>
        <taxon>Unidentata</taxon>
        <taxon>Episquamata</taxon>
        <taxon>Toxicofera</taxon>
        <taxon>Iguania</taxon>
        <taxon>Phrynosomatidae</taxon>
        <taxon>Phrynosomatinae</taxon>
        <taxon>Phrynosoma</taxon>
    </lineage>
</organism>
<keyword evidence="1" id="KW-0336">GPI-anchor</keyword>
<proteinExistence type="inferred from homology"/>
<accession>A0ABQ7SQA2</accession>
<evidence type="ECO:0000313" key="2">
    <source>
        <dbReference type="EMBL" id="KAH0619510.1"/>
    </source>
</evidence>
<keyword evidence="1" id="KW-0645">Protease</keyword>
<keyword evidence="1" id="KW-0325">Glycoprotein</keyword>
<dbReference type="PROSITE" id="PS00869">
    <property type="entry name" value="RENAL_DIPEPTIDASE_1"/>
    <property type="match status" value="1"/>
</dbReference>
<dbReference type="InterPro" id="IPR000180">
    <property type="entry name" value="Dipep_AS"/>
</dbReference>
<gene>
    <name evidence="2" type="ORF">JD844_000192</name>
</gene>
<keyword evidence="1" id="KW-0378">Hydrolase</keyword>
<keyword evidence="1" id="KW-1015">Disulfide bond</keyword>
<keyword evidence="1" id="KW-0472">Membrane</keyword>
<dbReference type="PANTHER" id="PTHR10443">
    <property type="entry name" value="MICROSOMAL DIPEPTIDASE"/>
    <property type="match status" value="1"/>
</dbReference>
<sequence>MSFFLGFGLQSVGIVDVDHSKIACLIGIEGGHSIDSSLAALRMFYELGVRYMTLTHNCNTPWAQSSSEREELYSNTNSLTDFGEEVVREMNRLGMIIDLSHTSDTTATAVLGVSRAPVIFSHSSAFAVCNNAKNIPDHILHQLKLNNGIVMVTFHAELLACGKDVVDVFTVADHFDYIKATIGAEYIGIGGDFDGVSKYPKGLEDVSKYPALIEELLKRGWKKHELKGILRENFLRVFRQVEKVRKMAS</sequence>
<dbReference type="Proteomes" id="UP000826234">
    <property type="component" value="Unassembled WGS sequence"/>
</dbReference>
<comment type="subcellular location">
    <subcellularLocation>
        <location evidence="1">Membrane</location>
        <topology evidence="1">Lipid-anchor</topology>
        <topology evidence="1">GPI-anchor</topology>
    </subcellularLocation>
</comment>
<dbReference type="CDD" id="cd01301">
    <property type="entry name" value="rDP_like"/>
    <property type="match status" value="1"/>
</dbReference>
<name>A0ABQ7SQA2_PHRPL</name>
<dbReference type="InterPro" id="IPR032466">
    <property type="entry name" value="Metal_Hydrolase"/>
</dbReference>